<protein>
    <submittedName>
        <fullName evidence="1">WG repeat-containing protein</fullName>
    </submittedName>
</protein>
<dbReference type="AlphaFoldDB" id="A0AAW5MX77"/>
<accession>A0AAW5MX77</accession>
<reference evidence="1 2" key="1">
    <citation type="submission" date="2022-08" db="EMBL/GenBank/DDBJ databases">
        <authorList>
            <person name="Zeman M."/>
            <person name="Kubasova T."/>
        </authorList>
    </citation>
    <scope>NUCLEOTIDE SEQUENCE [LARGE SCALE GENOMIC DNA]</scope>
    <source>
        <strain evidence="1 2">ET62</strain>
    </source>
</reference>
<evidence type="ECO:0000313" key="2">
    <source>
        <dbReference type="Proteomes" id="UP001204579"/>
    </source>
</evidence>
<gene>
    <name evidence="1" type="ORF">NW209_02780</name>
</gene>
<proteinExistence type="predicted"/>
<dbReference type="PANTHER" id="PTHR37841:SF1">
    <property type="entry name" value="DUF3298 DOMAIN-CONTAINING PROTEIN"/>
    <property type="match status" value="1"/>
</dbReference>
<dbReference type="Proteomes" id="UP001204579">
    <property type="component" value="Unassembled WGS sequence"/>
</dbReference>
<dbReference type="Pfam" id="PF14903">
    <property type="entry name" value="WG_beta_rep"/>
    <property type="match status" value="3"/>
</dbReference>
<dbReference type="EMBL" id="JANRHJ010000002">
    <property type="protein sequence ID" value="MCR8872956.1"/>
    <property type="molecule type" value="Genomic_DNA"/>
</dbReference>
<sequence>MNKYIVSLFVVWVLLLPLGLQAQTAKWVIAPKYSSIVFYGKGLYKVKTGRHVGILDDKGNVIVPVNADSITAMTEACALVLQYEEEKYRLKGILHEDHRFVVISDEWYVGDFPFFSEGKLPVYNKNGKYGYVGTNGALLIDFEYGNVHPFSEGWAAVSQGKNLLSLIKKKSKQKVFYIDGQGRTMTIQSDIGDIYSGTTFKNGEALVITKDNRYCFINTSGQLTRIDNNVMLAFDERYALQTEAEAPQEKPSQTVFYDGPTTFSENDLYGYKQAGKIMLPPQFDEATPFFQGFAIASVNGEYGLLKLVDGNFSCVTATGSLKTSEKGMRSVDYVVSVPKEWENSALELTCVTDGKDKTSSLQPGTAGPKRTFSFIIPQGNQELSLSGEGLTVWNTSMGTLGNTYGELSEDISISIHPSTVKANARDNAPVTVILKNNTAAALEFTVTVTGKQLKTVNRKVKLASGQSQKISTYFMKVKKADSRTVSVATSLSSNTVSKRIQLVPFFVKY</sequence>
<comment type="caution">
    <text evidence="1">The sequence shown here is derived from an EMBL/GenBank/DDBJ whole genome shotgun (WGS) entry which is preliminary data.</text>
</comment>
<dbReference type="InterPro" id="IPR032774">
    <property type="entry name" value="WG_beta_rep"/>
</dbReference>
<keyword evidence="2" id="KW-1185">Reference proteome</keyword>
<name>A0AAW5MX77_9BACT</name>
<dbReference type="PANTHER" id="PTHR37841">
    <property type="entry name" value="GLR2918 PROTEIN"/>
    <property type="match status" value="1"/>
</dbReference>
<dbReference type="RefSeq" id="WP_258335356.1">
    <property type="nucleotide sequence ID" value="NZ_JANRHJ010000002.1"/>
</dbReference>
<organism evidence="1 2">
    <name type="scientific">Phocaeicola barnesiae</name>
    <dbReference type="NCBI Taxonomy" id="376804"/>
    <lineage>
        <taxon>Bacteria</taxon>
        <taxon>Pseudomonadati</taxon>
        <taxon>Bacteroidota</taxon>
        <taxon>Bacteroidia</taxon>
        <taxon>Bacteroidales</taxon>
        <taxon>Bacteroidaceae</taxon>
        <taxon>Phocaeicola</taxon>
    </lineage>
</organism>
<evidence type="ECO:0000313" key="1">
    <source>
        <dbReference type="EMBL" id="MCR8872956.1"/>
    </source>
</evidence>